<dbReference type="STRING" id="1797197.A2Y75_03725"/>
<name>A0A1F2WHI1_9ACTN</name>
<reference evidence="2 3" key="1">
    <citation type="journal article" date="2016" name="Nat. Commun.">
        <title>Thousands of microbial genomes shed light on interconnected biogeochemical processes in an aquifer system.</title>
        <authorList>
            <person name="Anantharaman K."/>
            <person name="Brown C.T."/>
            <person name="Hug L.A."/>
            <person name="Sharon I."/>
            <person name="Castelle C.J."/>
            <person name="Probst A.J."/>
            <person name="Thomas B.C."/>
            <person name="Singh A."/>
            <person name="Wilkins M.J."/>
            <person name="Karaoz U."/>
            <person name="Brodie E.L."/>
            <person name="Williams K.H."/>
            <person name="Hubbard S.S."/>
            <person name="Banfield J.F."/>
        </authorList>
    </citation>
    <scope>NUCLEOTIDE SEQUENCE [LARGE SCALE GENOMIC DNA]</scope>
</reference>
<evidence type="ECO:0000259" key="1">
    <source>
        <dbReference type="Pfam" id="PF12849"/>
    </source>
</evidence>
<dbReference type="Pfam" id="PF12849">
    <property type="entry name" value="PBP_like_2"/>
    <property type="match status" value="1"/>
</dbReference>
<protein>
    <recommendedName>
        <fullName evidence="1">PBP domain-containing protein</fullName>
    </recommendedName>
</protein>
<gene>
    <name evidence="2" type="ORF">A2Y75_03725</name>
</gene>
<dbReference type="InterPro" id="IPR024370">
    <property type="entry name" value="PBP_domain"/>
</dbReference>
<accession>A0A1F2WHI1</accession>
<evidence type="ECO:0000313" key="2">
    <source>
        <dbReference type="EMBL" id="OFW56319.1"/>
    </source>
</evidence>
<dbReference type="Proteomes" id="UP000177876">
    <property type="component" value="Unassembled WGS sequence"/>
</dbReference>
<organism evidence="2 3">
    <name type="scientific">Candidatus Solincola sediminis</name>
    <dbReference type="NCBI Taxonomy" id="1797199"/>
    <lineage>
        <taxon>Bacteria</taxon>
        <taxon>Bacillati</taxon>
        <taxon>Actinomycetota</taxon>
        <taxon>Candidatus Geothermincolia</taxon>
        <taxon>Candidatus Geothermincolales</taxon>
        <taxon>Candidatus Geothermincolaceae</taxon>
        <taxon>Candidatus Solincola</taxon>
    </lineage>
</organism>
<dbReference type="PROSITE" id="PS51257">
    <property type="entry name" value="PROKAR_LIPOPROTEIN"/>
    <property type="match status" value="1"/>
</dbReference>
<dbReference type="PANTHER" id="PTHR37945">
    <property type="entry name" value="EXTRACELLULAR TUNGSTATE BINDING PROTEIN"/>
    <property type="match status" value="1"/>
</dbReference>
<sequence length="276" mass="30177">MRIINSKRLFLVGLIAVFLVAGLLPWLSGCGSGSDKRLIVAATSDLENSGILDAWMKDFKGQSGAQVELITDSDQNVLVMAMHGECDVLITHLPDPEQDLQKSNYIQGRQEIMHDDYVILGPPGDPGGVKDSPGAADAFKKIGNDKTQFVFRSDGSGTSYKETDLWGISGIEDFGDWMIQTESGMADTLRLASEKGAYTFSDRSTFERLSGELNLEIVFEDSEALANPYSVMEVSQLPFPDTNLQGGEKLAAYLASTKAQRHFKLGVWEPPSQTDE</sequence>
<dbReference type="PANTHER" id="PTHR37945:SF1">
    <property type="entry name" value="EXTRACELLULAR TUNGSTATE BINDING PROTEIN"/>
    <property type="match status" value="1"/>
</dbReference>
<evidence type="ECO:0000313" key="3">
    <source>
        <dbReference type="Proteomes" id="UP000177876"/>
    </source>
</evidence>
<feature type="domain" description="PBP" evidence="1">
    <location>
        <begin position="33"/>
        <end position="256"/>
    </location>
</feature>
<dbReference type="Gene3D" id="3.40.190.10">
    <property type="entry name" value="Periplasmic binding protein-like II"/>
    <property type="match status" value="2"/>
</dbReference>
<dbReference type="InterPro" id="IPR052738">
    <property type="entry name" value="ABC-Tungstate_binding"/>
</dbReference>
<comment type="caution">
    <text evidence="2">The sequence shown here is derived from an EMBL/GenBank/DDBJ whole genome shotgun (WGS) entry which is preliminary data.</text>
</comment>
<dbReference type="EMBL" id="MELK01000047">
    <property type="protein sequence ID" value="OFW56319.1"/>
    <property type="molecule type" value="Genomic_DNA"/>
</dbReference>
<dbReference type="SUPFAM" id="SSF53850">
    <property type="entry name" value="Periplasmic binding protein-like II"/>
    <property type="match status" value="1"/>
</dbReference>
<dbReference type="AlphaFoldDB" id="A0A1F2WHI1"/>
<proteinExistence type="predicted"/>